<name>A0A5E7MYN1_PSEFL</name>
<reference evidence="1 2" key="1">
    <citation type="submission" date="2019-09" db="EMBL/GenBank/DDBJ databases">
        <authorList>
            <person name="Chandra G."/>
            <person name="Truman W A."/>
        </authorList>
    </citation>
    <scope>NUCLEOTIDE SEQUENCE [LARGE SCALE GENOMIC DNA]</scope>
    <source>
        <strain evidence="1">PS880</strain>
    </source>
</reference>
<accession>A0A5E7MYN1</accession>
<evidence type="ECO:0000313" key="1">
    <source>
        <dbReference type="EMBL" id="VVP29851.1"/>
    </source>
</evidence>
<evidence type="ECO:0008006" key="3">
    <source>
        <dbReference type="Google" id="ProtNLM"/>
    </source>
</evidence>
<dbReference type="Proteomes" id="UP000375525">
    <property type="component" value="Unassembled WGS sequence"/>
</dbReference>
<proteinExistence type="predicted"/>
<organism evidence="1 2">
    <name type="scientific">Pseudomonas fluorescens</name>
    <dbReference type="NCBI Taxonomy" id="294"/>
    <lineage>
        <taxon>Bacteria</taxon>
        <taxon>Pseudomonadati</taxon>
        <taxon>Pseudomonadota</taxon>
        <taxon>Gammaproteobacteria</taxon>
        <taxon>Pseudomonadales</taxon>
        <taxon>Pseudomonadaceae</taxon>
        <taxon>Pseudomonas</taxon>
    </lineage>
</organism>
<sequence>MENSKFAGNNIQLPIPRRLESLNSNDRIDVTLGSGEVVQGLFGSYTDSKLELTLVGTDNKTTIKVDEIIKLDIPELVSKAR</sequence>
<protein>
    <recommendedName>
        <fullName evidence="3">KOW domain-containing protein</fullName>
    </recommendedName>
</protein>
<dbReference type="AlphaFoldDB" id="A0A5E7MYN1"/>
<dbReference type="OrthoDB" id="9932459at2"/>
<dbReference type="EMBL" id="CABVIH010000022">
    <property type="protein sequence ID" value="VVP29851.1"/>
    <property type="molecule type" value="Genomic_DNA"/>
</dbReference>
<evidence type="ECO:0000313" key="2">
    <source>
        <dbReference type="Proteomes" id="UP000375525"/>
    </source>
</evidence>
<dbReference type="RefSeq" id="WP_150752326.1">
    <property type="nucleotide sequence ID" value="NZ_CABVIH010000022.1"/>
</dbReference>
<gene>
    <name evidence="1" type="ORF">PS880_04282</name>
</gene>